<reference evidence="2 4" key="2">
    <citation type="submission" date="2016-10" db="EMBL/GenBank/DDBJ databases">
        <authorList>
            <person name="Varghese N."/>
            <person name="Submissions S."/>
        </authorList>
    </citation>
    <scope>NUCLEOTIDE SEQUENCE [LARGE SCALE GENOMIC DNA]</scope>
    <source>
        <strain evidence="2 4">DSW-5</strain>
    </source>
</reference>
<evidence type="ECO:0000313" key="1">
    <source>
        <dbReference type="EMBL" id="KOY52108.1"/>
    </source>
</evidence>
<dbReference type="Proteomes" id="UP000183071">
    <property type="component" value="Unassembled WGS sequence"/>
</dbReference>
<dbReference type="OrthoDB" id="1453558at2"/>
<proteinExistence type="predicted"/>
<dbReference type="EMBL" id="FNUE01000001">
    <property type="protein sequence ID" value="SED95613.1"/>
    <property type="molecule type" value="Genomic_DNA"/>
</dbReference>
<dbReference type="PATRIC" id="fig|1300348.6.peg.1667"/>
<accession>A0A0N0CFN2</accession>
<dbReference type="STRING" id="1300348.I602_1668"/>
<name>A0A0N0CFN2_9FLAO</name>
<dbReference type="RefSeq" id="WP_053974242.1">
    <property type="nucleotide sequence ID" value="NZ_FNUE01000001.1"/>
</dbReference>
<sequence>MKYVTTFITSLILFVSTSNNLNINEETNRKTIEHAVFDGNEGDLFFFTDENDRAVTIKDDDAILFKNFNHQANYYVGRKFNIIIKNNELINNVCESKSITQIELSKN</sequence>
<dbReference type="EMBL" id="LGBR01000001">
    <property type="protein sequence ID" value="KOY52108.1"/>
    <property type="molecule type" value="Genomic_DNA"/>
</dbReference>
<reference evidence="1 3" key="1">
    <citation type="submission" date="2015-07" db="EMBL/GenBank/DDBJ databases">
        <title>Genome of Polaribacter dokdonenesis DSW-5, isolated from seawater off Dokdo in Korea.</title>
        <authorList>
            <person name="Yoon K."/>
            <person name="Song J.Y."/>
            <person name="Kim J.F."/>
        </authorList>
    </citation>
    <scope>NUCLEOTIDE SEQUENCE [LARGE SCALE GENOMIC DNA]</scope>
    <source>
        <strain evidence="1 3">DSW-5</strain>
    </source>
</reference>
<gene>
    <name evidence="1" type="ORF">I602_1668</name>
    <name evidence="2" type="ORF">SAMN05444353_0098</name>
</gene>
<evidence type="ECO:0000313" key="4">
    <source>
        <dbReference type="Proteomes" id="UP000183071"/>
    </source>
</evidence>
<evidence type="ECO:0000313" key="3">
    <source>
        <dbReference type="Proteomes" id="UP000037716"/>
    </source>
</evidence>
<organism evidence="1 3">
    <name type="scientific">Polaribacter dokdonensis DSW-5</name>
    <dbReference type="NCBI Taxonomy" id="1300348"/>
    <lineage>
        <taxon>Bacteria</taxon>
        <taxon>Pseudomonadati</taxon>
        <taxon>Bacteroidota</taxon>
        <taxon>Flavobacteriia</taxon>
        <taxon>Flavobacteriales</taxon>
        <taxon>Flavobacteriaceae</taxon>
    </lineage>
</organism>
<dbReference type="Proteomes" id="UP000037716">
    <property type="component" value="Unassembled WGS sequence"/>
</dbReference>
<dbReference type="AlphaFoldDB" id="A0A0N0CFN2"/>
<evidence type="ECO:0000313" key="2">
    <source>
        <dbReference type="EMBL" id="SED95613.1"/>
    </source>
</evidence>
<protein>
    <submittedName>
        <fullName evidence="1">Uncharacterized protein</fullName>
    </submittedName>
</protein>
<comment type="caution">
    <text evidence="1">The sequence shown here is derived from an EMBL/GenBank/DDBJ whole genome shotgun (WGS) entry which is preliminary data.</text>
</comment>
<keyword evidence="4" id="KW-1185">Reference proteome</keyword>